<reference evidence="2" key="2">
    <citation type="submission" date="2015-06" db="UniProtKB">
        <authorList>
            <consortium name="EnsemblMetazoa"/>
        </authorList>
    </citation>
    <scope>IDENTIFICATION</scope>
</reference>
<feature type="compositionally biased region" description="Basic residues" evidence="1">
    <location>
        <begin position="68"/>
        <end position="78"/>
    </location>
</feature>
<feature type="region of interest" description="Disordered" evidence="1">
    <location>
        <begin position="58"/>
        <end position="85"/>
    </location>
</feature>
<reference evidence="3" key="1">
    <citation type="submission" date="2013-02" db="EMBL/GenBank/DDBJ databases">
        <authorList>
            <person name="Hughes D."/>
        </authorList>
    </citation>
    <scope>NUCLEOTIDE SEQUENCE</scope>
    <source>
        <strain>Durham</strain>
        <strain evidence="3">NC isolate 2 -- Noor lab</strain>
    </source>
</reference>
<dbReference type="EMBL" id="CAQQ02183405">
    <property type="status" value="NOT_ANNOTATED_CDS"/>
    <property type="molecule type" value="Genomic_DNA"/>
</dbReference>
<dbReference type="Proteomes" id="UP000015102">
    <property type="component" value="Unassembled WGS sequence"/>
</dbReference>
<evidence type="ECO:0000313" key="3">
    <source>
        <dbReference type="Proteomes" id="UP000015102"/>
    </source>
</evidence>
<accession>T1H3I3</accession>
<keyword evidence="3" id="KW-1185">Reference proteome</keyword>
<evidence type="ECO:0000256" key="1">
    <source>
        <dbReference type="SAM" id="MobiDB-lite"/>
    </source>
</evidence>
<name>T1H3I3_MEGSC</name>
<dbReference type="EnsemblMetazoa" id="MESCA010811-RA">
    <property type="protein sequence ID" value="MESCA010811-PA"/>
    <property type="gene ID" value="MESCA010811"/>
</dbReference>
<proteinExistence type="predicted"/>
<dbReference type="HOGENOM" id="CLU_1751817_0_0_1"/>
<dbReference type="EMBL" id="CAQQ02183404">
    <property type="status" value="NOT_ANNOTATED_CDS"/>
    <property type="molecule type" value="Genomic_DNA"/>
</dbReference>
<dbReference type="STRING" id="36166.T1H3I3"/>
<evidence type="ECO:0000313" key="2">
    <source>
        <dbReference type="EnsemblMetazoa" id="MESCA010811-PA"/>
    </source>
</evidence>
<dbReference type="AlphaFoldDB" id="T1H3I3"/>
<organism evidence="2 3">
    <name type="scientific">Megaselia scalaris</name>
    <name type="common">Humpbacked fly</name>
    <name type="synonym">Phora scalaris</name>
    <dbReference type="NCBI Taxonomy" id="36166"/>
    <lineage>
        <taxon>Eukaryota</taxon>
        <taxon>Metazoa</taxon>
        <taxon>Ecdysozoa</taxon>
        <taxon>Arthropoda</taxon>
        <taxon>Hexapoda</taxon>
        <taxon>Insecta</taxon>
        <taxon>Pterygota</taxon>
        <taxon>Neoptera</taxon>
        <taxon>Endopterygota</taxon>
        <taxon>Diptera</taxon>
        <taxon>Brachycera</taxon>
        <taxon>Muscomorpha</taxon>
        <taxon>Platypezoidea</taxon>
        <taxon>Phoridae</taxon>
        <taxon>Megaseliini</taxon>
        <taxon>Megaselia</taxon>
    </lineage>
</organism>
<sequence length="149" mass="16688">MANTAQLLRRQSSRDIPLRTQRSIDVLELRELRNRLVRTDTGTGSHPVYGALNQGFISDLSPESESHHSHHSHGHIPHGPKSPAVTIIEEEDIIPEDKPEEERESWDSKLTFLLATIGFTIAALNEYNSDVTDEVDGKPSCSRYESGDM</sequence>
<protein>
    <submittedName>
        <fullName evidence="2">Uncharacterized protein</fullName>
    </submittedName>
</protein>